<reference evidence="1" key="1">
    <citation type="submission" date="2023-05" db="EMBL/GenBank/DDBJ databases">
        <authorList>
            <person name="Zhang X."/>
        </authorList>
    </citation>
    <scope>NUCLEOTIDE SEQUENCE</scope>
    <source>
        <strain evidence="1">YF14B1</strain>
    </source>
</reference>
<name>A0AAE3UDB7_9BACT</name>
<feature type="non-terminal residue" evidence="1">
    <location>
        <position position="278"/>
    </location>
</feature>
<organism evidence="1 2">
    <name type="scientific">Xanthocytophaga flava</name>
    <dbReference type="NCBI Taxonomy" id="3048013"/>
    <lineage>
        <taxon>Bacteria</taxon>
        <taxon>Pseudomonadati</taxon>
        <taxon>Bacteroidota</taxon>
        <taxon>Cytophagia</taxon>
        <taxon>Cytophagales</taxon>
        <taxon>Rhodocytophagaceae</taxon>
        <taxon>Xanthocytophaga</taxon>
    </lineage>
</organism>
<protein>
    <recommendedName>
        <fullName evidence="3">Pectate lyase</fullName>
    </recommendedName>
</protein>
<dbReference type="Gene3D" id="2.160.20.10">
    <property type="entry name" value="Single-stranded right-handed beta-helix, Pectin lyase-like"/>
    <property type="match status" value="1"/>
</dbReference>
<proteinExistence type="predicted"/>
<dbReference type="SUPFAM" id="SSF51126">
    <property type="entry name" value="Pectin lyase-like"/>
    <property type="match status" value="1"/>
</dbReference>
<dbReference type="InterPro" id="IPR012334">
    <property type="entry name" value="Pectin_lyas_fold"/>
</dbReference>
<dbReference type="Proteomes" id="UP001241110">
    <property type="component" value="Unassembled WGS sequence"/>
</dbReference>
<dbReference type="InterPro" id="IPR011050">
    <property type="entry name" value="Pectin_lyase_fold/virulence"/>
</dbReference>
<dbReference type="RefSeq" id="WP_313990038.1">
    <property type="nucleotide sequence ID" value="NZ_JASJOS010000056.1"/>
</dbReference>
<evidence type="ECO:0000313" key="1">
    <source>
        <dbReference type="EMBL" id="MDJ1486453.1"/>
    </source>
</evidence>
<dbReference type="EMBL" id="JASJOS010000056">
    <property type="protein sequence ID" value="MDJ1486453.1"/>
    <property type="molecule type" value="Genomic_DNA"/>
</dbReference>
<comment type="caution">
    <text evidence="1">The sequence shown here is derived from an EMBL/GenBank/DDBJ whole genome shotgun (WGS) entry which is preliminary data.</text>
</comment>
<dbReference type="AlphaFoldDB" id="A0AAE3UDB7"/>
<feature type="non-terminal residue" evidence="1">
    <location>
        <position position="1"/>
    </location>
</feature>
<evidence type="ECO:0008006" key="3">
    <source>
        <dbReference type="Google" id="ProtNLM"/>
    </source>
</evidence>
<sequence length="278" mass="30416">SIGSYGEKTSGYAMKFLASYDGSAFSTSDYVSKSKIYNIKEYGKAFAPWGQNVPNISFEFWAIGAEEVEITNCDFTTHLSLEYDPAVLKGAYSFWVHDNRFKVGMGQSIELTTSNTIIENNIFDYRENTNAWNVMGEYNQKSKGATNIHVRRNYFLLGDRSPILWALGNPSTNLYFYNNTINGTGNPALFQIRSTSNGVASKNLQVFNNAFDVSTGGQITAVTYEGGTAQPQGLVVSNNHHSEPFSSISSGASVSNNTQTTPALLRSGSLALPYLSTA</sequence>
<evidence type="ECO:0000313" key="2">
    <source>
        <dbReference type="Proteomes" id="UP001241110"/>
    </source>
</evidence>
<accession>A0AAE3UDB7</accession>
<gene>
    <name evidence="1" type="ORF">QNI16_38645</name>
</gene>